<evidence type="ECO:0000313" key="2">
    <source>
        <dbReference type="Proteomes" id="UP000198847"/>
    </source>
</evidence>
<keyword evidence="2" id="KW-1185">Reference proteome</keyword>
<dbReference type="InterPro" id="IPR036412">
    <property type="entry name" value="HAD-like_sf"/>
</dbReference>
<evidence type="ECO:0000313" key="1">
    <source>
        <dbReference type="EMBL" id="SEP00846.1"/>
    </source>
</evidence>
<dbReference type="STRING" id="112903.SAMN04490178_108136"/>
<accession>A0A1H8UCL2</accession>
<proteinExistence type="predicted"/>
<dbReference type="EMBL" id="FODY01000008">
    <property type="protein sequence ID" value="SEP00846.1"/>
    <property type="molecule type" value="Genomic_DNA"/>
</dbReference>
<dbReference type="InterPro" id="IPR023214">
    <property type="entry name" value="HAD_sf"/>
</dbReference>
<protein>
    <submittedName>
        <fullName evidence="1">Soluble P-type ATPase</fullName>
    </submittedName>
</protein>
<dbReference type="AlphaFoldDB" id="A0A1H8UCL2"/>
<sequence length="157" mass="17011">MISVQLPNGRQYEFRHAVFDFNGTLAEEGRISEDVRRLLVELSATIQVSVITADTFGLARQALADLPGVELIILEPGQDGTEKARYVQTWGSEHTVVIGNGVNDQPMFFIAGLRICVLGPEGAGACLLSLANVVVQSPVEAIKLLLQPQRLIATLRS</sequence>
<reference evidence="1 2" key="1">
    <citation type="submission" date="2016-10" db="EMBL/GenBank/DDBJ databases">
        <authorList>
            <person name="de Groot N.N."/>
        </authorList>
    </citation>
    <scope>NUCLEOTIDE SEQUENCE [LARGE SCALE GENOMIC DNA]</scope>
    <source>
        <strain evidence="1 2">DSM 13305</strain>
    </source>
</reference>
<dbReference type="SUPFAM" id="SSF56784">
    <property type="entry name" value="HAD-like"/>
    <property type="match status" value="1"/>
</dbReference>
<gene>
    <name evidence="1" type="ORF">SAMN04490178_108136</name>
</gene>
<dbReference type="RefSeq" id="WP_091745917.1">
    <property type="nucleotide sequence ID" value="NZ_FODY01000008.1"/>
</dbReference>
<organism evidence="1 2">
    <name type="scientific">Propionispora vibrioides</name>
    <dbReference type="NCBI Taxonomy" id="112903"/>
    <lineage>
        <taxon>Bacteria</taxon>
        <taxon>Bacillati</taxon>
        <taxon>Bacillota</taxon>
        <taxon>Negativicutes</taxon>
        <taxon>Selenomonadales</taxon>
        <taxon>Sporomusaceae</taxon>
        <taxon>Propionispora</taxon>
    </lineage>
</organism>
<name>A0A1H8UCL2_9FIRM</name>
<dbReference type="Gene3D" id="3.40.50.1000">
    <property type="entry name" value="HAD superfamily/HAD-like"/>
    <property type="match status" value="1"/>
</dbReference>
<dbReference type="OrthoDB" id="159409at2"/>
<dbReference type="Proteomes" id="UP000198847">
    <property type="component" value="Unassembled WGS sequence"/>
</dbReference>